<gene>
    <name evidence="1" type="ORF">P5673_027971</name>
</gene>
<name>A0AAD9UVH7_ACRCE</name>
<protein>
    <submittedName>
        <fullName evidence="1">Uncharacterized protein</fullName>
    </submittedName>
</protein>
<evidence type="ECO:0000313" key="1">
    <source>
        <dbReference type="EMBL" id="KAK2551207.1"/>
    </source>
</evidence>
<accession>A0AAD9UVH7</accession>
<dbReference type="AlphaFoldDB" id="A0AAD9UVH7"/>
<reference evidence="1" key="2">
    <citation type="journal article" date="2023" name="Science">
        <title>Genomic signatures of disease resistance in endangered staghorn corals.</title>
        <authorList>
            <person name="Vollmer S.V."/>
            <person name="Selwyn J.D."/>
            <person name="Despard B.A."/>
            <person name="Roesel C.L."/>
        </authorList>
    </citation>
    <scope>NUCLEOTIDE SEQUENCE</scope>
    <source>
        <strain evidence="1">K2</strain>
    </source>
</reference>
<organism evidence="1 2">
    <name type="scientific">Acropora cervicornis</name>
    <name type="common">Staghorn coral</name>
    <dbReference type="NCBI Taxonomy" id="6130"/>
    <lineage>
        <taxon>Eukaryota</taxon>
        <taxon>Metazoa</taxon>
        <taxon>Cnidaria</taxon>
        <taxon>Anthozoa</taxon>
        <taxon>Hexacorallia</taxon>
        <taxon>Scleractinia</taxon>
        <taxon>Astrocoeniina</taxon>
        <taxon>Acroporidae</taxon>
        <taxon>Acropora</taxon>
    </lineage>
</organism>
<reference evidence="1" key="1">
    <citation type="journal article" date="2023" name="G3 (Bethesda)">
        <title>Whole genome assembly and annotation of the endangered Caribbean coral Acropora cervicornis.</title>
        <authorList>
            <person name="Selwyn J.D."/>
            <person name="Vollmer S.V."/>
        </authorList>
    </citation>
    <scope>NUCLEOTIDE SEQUENCE</scope>
    <source>
        <strain evidence="1">K2</strain>
    </source>
</reference>
<evidence type="ECO:0000313" key="2">
    <source>
        <dbReference type="Proteomes" id="UP001249851"/>
    </source>
</evidence>
<comment type="caution">
    <text evidence="1">The sequence shown here is derived from an EMBL/GenBank/DDBJ whole genome shotgun (WGS) entry which is preliminary data.</text>
</comment>
<dbReference type="Proteomes" id="UP001249851">
    <property type="component" value="Unassembled WGS sequence"/>
</dbReference>
<keyword evidence="2" id="KW-1185">Reference proteome</keyword>
<sequence length="102" mass="11545">MGFFDRSLHFASSYKSTNPTNQSLQGRFFVTTFTDVSRNMKLAAIALLLILLVNCEPGNSQGGRRAKVLRMCKSRFPNCQSRTKYKRNFRAGAKCCGRAWTI</sequence>
<proteinExistence type="predicted"/>
<dbReference type="EMBL" id="JARQWQ010000100">
    <property type="protein sequence ID" value="KAK2551207.1"/>
    <property type="molecule type" value="Genomic_DNA"/>
</dbReference>